<keyword evidence="2 6" id="KW-0812">Transmembrane</keyword>
<evidence type="ECO:0000256" key="6">
    <source>
        <dbReference type="SAM" id="Phobius"/>
    </source>
</evidence>
<feature type="transmembrane region" description="Helical" evidence="6">
    <location>
        <begin position="209"/>
        <end position="230"/>
    </location>
</feature>
<keyword evidence="9" id="KW-1185">Reference proteome</keyword>
<dbReference type="PANTHER" id="PTHR13449:SF2">
    <property type="entry name" value="PROTEIN WNTLESS HOMOLOG"/>
    <property type="match status" value="1"/>
</dbReference>
<feature type="transmembrane region" description="Helical" evidence="6">
    <location>
        <begin position="17"/>
        <end position="38"/>
    </location>
</feature>
<evidence type="ECO:0000256" key="5">
    <source>
        <dbReference type="SAM" id="MobiDB-lite"/>
    </source>
</evidence>
<evidence type="ECO:0000313" key="8">
    <source>
        <dbReference type="EMBL" id="KAJ8306651.1"/>
    </source>
</evidence>
<feature type="compositionally biased region" description="Polar residues" evidence="5">
    <location>
        <begin position="250"/>
        <end position="265"/>
    </location>
</feature>
<feature type="transmembrane region" description="Helical" evidence="6">
    <location>
        <begin position="87"/>
        <end position="105"/>
    </location>
</feature>
<evidence type="ECO:0000256" key="2">
    <source>
        <dbReference type="ARBA" id="ARBA00022692"/>
    </source>
</evidence>
<gene>
    <name evidence="8" type="ORF">KUTeg_017196</name>
</gene>
<evidence type="ECO:0000256" key="3">
    <source>
        <dbReference type="ARBA" id="ARBA00022989"/>
    </source>
</evidence>
<evidence type="ECO:0000256" key="4">
    <source>
        <dbReference type="ARBA" id="ARBA00023136"/>
    </source>
</evidence>
<dbReference type="PANTHER" id="PTHR13449">
    <property type="entry name" value="INTEGRAL MEMBRANE PROTEIN GPR177"/>
    <property type="match status" value="1"/>
</dbReference>
<protein>
    <recommendedName>
        <fullName evidence="7">Wntless-like transmembrane domain-containing protein</fullName>
    </recommendedName>
</protein>
<evidence type="ECO:0000313" key="9">
    <source>
        <dbReference type="Proteomes" id="UP001217089"/>
    </source>
</evidence>
<dbReference type="InterPro" id="IPR009551">
    <property type="entry name" value="Wntless"/>
</dbReference>
<keyword evidence="3 6" id="KW-1133">Transmembrane helix</keyword>
<dbReference type="Proteomes" id="UP001217089">
    <property type="component" value="Unassembled WGS sequence"/>
</dbReference>
<comment type="subcellular location">
    <subcellularLocation>
        <location evidence="1">Membrane</location>
        <topology evidence="1">Multi-pass membrane protein</topology>
    </subcellularLocation>
</comment>
<feature type="region of interest" description="Disordered" evidence="5">
    <location>
        <begin position="237"/>
        <end position="265"/>
    </location>
</feature>
<feature type="transmembrane region" description="Helical" evidence="6">
    <location>
        <begin position="50"/>
        <end position="67"/>
    </location>
</feature>
<accession>A0ABQ9EN26</accession>
<evidence type="ECO:0000256" key="1">
    <source>
        <dbReference type="ARBA" id="ARBA00004141"/>
    </source>
</evidence>
<comment type="caution">
    <text evidence="8">The sequence shown here is derived from an EMBL/GenBank/DDBJ whole genome shotgun (WGS) entry which is preliminary data.</text>
</comment>
<reference evidence="8 9" key="1">
    <citation type="submission" date="2022-12" db="EMBL/GenBank/DDBJ databases">
        <title>Chromosome-level genome of Tegillarca granosa.</title>
        <authorList>
            <person name="Kim J."/>
        </authorList>
    </citation>
    <scope>NUCLEOTIDE SEQUENCE [LARGE SCALE GENOMIC DNA]</scope>
    <source>
        <strain evidence="8">Teg-2019</strain>
        <tissue evidence="8">Adductor muscle</tissue>
    </source>
</reference>
<feature type="transmembrane region" description="Helical" evidence="6">
    <location>
        <begin position="117"/>
        <end position="137"/>
    </location>
</feature>
<feature type="domain" description="Wntless-like transmembrane" evidence="7">
    <location>
        <begin position="12"/>
        <end position="212"/>
    </location>
</feature>
<organism evidence="8 9">
    <name type="scientific">Tegillarca granosa</name>
    <name type="common">Malaysian cockle</name>
    <name type="synonym">Anadara granosa</name>
    <dbReference type="NCBI Taxonomy" id="220873"/>
    <lineage>
        <taxon>Eukaryota</taxon>
        <taxon>Metazoa</taxon>
        <taxon>Spiralia</taxon>
        <taxon>Lophotrochozoa</taxon>
        <taxon>Mollusca</taxon>
        <taxon>Bivalvia</taxon>
        <taxon>Autobranchia</taxon>
        <taxon>Pteriomorphia</taxon>
        <taxon>Arcoida</taxon>
        <taxon>Arcoidea</taxon>
        <taxon>Arcidae</taxon>
        <taxon>Tegillarca</taxon>
    </lineage>
</organism>
<sequence>MILKFQLTIHQNGGFTIVWFSMKTVMFPMVLTVLIWFWRRIKLLSRSPNLLERTLFALGITMTFLNFPMEWLTLWIDIPFMLLMNDIRQGIFYAMLLCFWIIFAGEHIMDQVERNRLVMYWKHLAAVIFGCVCLFVFEMCERGIQLRNPFFSIWVTETGKNLALAFIILAGIAACVYFLFLCYMVFCVFRNISAKKSTLPNMSSLRRKFYMVCVYGMWNVYIFGLLSLYAPSHKKYESKDDNDSNEEEVQLTQVPSETSALQPTATTSSALQAFVSKTAED</sequence>
<evidence type="ECO:0000259" key="7">
    <source>
        <dbReference type="Pfam" id="PF06664"/>
    </source>
</evidence>
<keyword evidence="4 6" id="KW-0472">Membrane</keyword>
<proteinExistence type="predicted"/>
<name>A0ABQ9EN26_TEGGR</name>
<dbReference type="Pfam" id="PF06664">
    <property type="entry name" value="WLS-like_TM"/>
    <property type="match status" value="1"/>
</dbReference>
<feature type="transmembrane region" description="Helical" evidence="6">
    <location>
        <begin position="162"/>
        <end position="189"/>
    </location>
</feature>
<dbReference type="EMBL" id="JARBDR010000813">
    <property type="protein sequence ID" value="KAJ8306651.1"/>
    <property type="molecule type" value="Genomic_DNA"/>
</dbReference>
<dbReference type="InterPro" id="IPR047843">
    <property type="entry name" value="WLS-like_TM"/>
</dbReference>